<evidence type="ECO:0000313" key="4">
    <source>
        <dbReference type="Proteomes" id="UP000727407"/>
    </source>
</evidence>
<feature type="non-terminal residue" evidence="3">
    <location>
        <position position="1"/>
    </location>
</feature>
<dbReference type="InterPro" id="IPR016187">
    <property type="entry name" value="CTDL_fold"/>
</dbReference>
<accession>A0A8J4U756</accession>
<dbReference type="InterPro" id="IPR042808">
    <property type="entry name" value="CLEC7A"/>
</dbReference>
<dbReference type="PANTHER" id="PTHR47218:SF2">
    <property type="entry name" value="C-TYPE LECTIN DOMAIN-CONTAINING PROTEIN"/>
    <property type="match status" value="1"/>
</dbReference>
<keyword evidence="1" id="KW-0732">Signal</keyword>
<dbReference type="Gene3D" id="3.10.100.10">
    <property type="entry name" value="Mannose-Binding Protein A, subunit A"/>
    <property type="match status" value="1"/>
</dbReference>
<reference evidence="3" key="1">
    <citation type="submission" date="2020-07" db="EMBL/GenBank/DDBJ databases">
        <title>Clarias magur genome sequencing, assembly and annotation.</title>
        <authorList>
            <person name="Kushwaha B."/>
            <person name="Kumar R."/>
            <person name="Das P."/>
            <person name="Joshi C.G."/>
            <person name="Kumar D."/>
            <person name="Nagpure N.S."/>
            <person name="Pandey M."/>
            <person name="Agarwal S."/>
            <person name="Srivastava S."/>
            <person name="Singh M."/>
            <person name="Sahoo L."/>
            <person name="Jayasankar P."/>
            <person name="Meher P.K."/>
            <person name="Koringa P.G."/>
            <person name="Iquebal M.A."/>
            <person name="Das S.P."/>
            <person name="Bit A."/>
            <person name="Patnaik S."/>
            <person name="Patel N."/>
            <person name="Shah T.M."/>
            <person name="Hinsu A."/>
            <person name="Jena J.K."/>
        </authorList>
    </citation>
    <scope>NUCLEOTIDE SEQUENCE</scope>
    <source>
        <strain evidence="3">CIFAMagur01</strain>
        <tissue evidence="3">Testis</tissue>
    </source>
</reference>
<feature type="chain" id="PRO_5035316359" evidence="1">
    <location>
        <begin position="25"/>
        <end position="140"/>
    </location>
</feature>
<organism evidence="3 4">
    <name type="scientific">Clarias magur</name>
    <name type="common">Asian catfish</name>
    <name type="synonym">Macropteronotus magur</name>
    <dbReference type="NCBI Taxonomy" id="1594786"/>
    <lineage>
        <taxon>Eukaryota</taxon>
        <taxon>Metazoa</taxon>
        <taxon>Chordata</taxon>
        <taxon>Craniata</taxon>
        <taxon>Vertebrata</taxon>
        <taxon>Euteleostomi</taxon>
        <taxon>Actinopterygii</taxon>
        <taxon>Neopterygii</taxon>
        <taxon>Teleostei</taxon>
        <taxon>Ostariophysi</taxon>
        <taxon>Siluriformes</taxon>
        <taxon>Clariidae</taxon>
        <taxon>Clarias</taxon>
    </lineage>
</organism>
<dbReference type="Proteomes" id="UP000727407">
    <property type="component" value="Unassembled WGS sequence"/>
</dbReference>
<feature type="non-terminal residue" evidence="3">
    <location>
        <position position="140"/>
    </location>
</feature>
<protein>
    <submittedName>
        <fullName evidence="3">Ladderlectin-like</fullName>
    </submittedName>
</protein>
<keyword evidence="4" id="KW-1185">Reference proteome</keyword>
<gene>
    <name evidence="3" type="ORF">DAT39_008690</name>
</gene>
<dbReference type="AlphaFoldDB" id="A0A8J4U756"/>
<proteinExistence type="predicted"/>
<evidence type="ECO:0000313" key="3">
    <source>
        <dbReference type="EMBL" id="KAF5901588.1"/>
    </source>
</evidence>
<evidence type="ECO:0000256" key="1">
    <source>
        <dbReference type="SAM" id="SignalP"/>
    </source>
</evidence>
<comment type="caution">
    <text evidence="3">The sequence shown here is derived from an EMBL/GenBank/DDBJ whole genome shotgun (WGS) entry which is preliminary data.</text>
</comment>
<evidence type="ECO:0000259" key="2">
    <source>
        <dbReference type="PROSITE" id="PS50041"/>
    </source>
</evidence>
<name>A0A8J4U756_CLAMG</name>
<dbReference type="PROSITE" id="PS50041">
    <property type="entry name" value="C_TYPE_LECTIN_2"/>
    <property type="match status" value="1"/>
</dbReference>
<dbReference type="GO" id="GO:0071226">
    <property type="term" value="P:cellular response to molecule of fungal origin"/>
    <property type="evidence" value="ECO:0007669"/>
    <property type="project" value="InterPro"/>
</dbReference>
<feature type="domain" description="C-type lectin" evidence="2">
    <location>
        <begin position="80"/>
        <end position="135"/>
    </location>
</feature>
<dbReference type="GO" id="GO:0001872">
    <property type="term" value="F:(1-&gt;3)-beta-D-glucan binding"/>
    <property type="evidence" value="ECO:0007669"/>
    <property type="project" value="InterPro"/>
</dbReference>
<feature type="signal peptide" evidence="1">
    <location>
        <begin position="1"/>
        <end position="24"/>
    </location>
</feature>
<dbReference type="CDD" id="cd00037">
    <property type="entry name" value="CLECT"/>
    <property type="match status" value="1"/>
</dbReference>
<dbReference type="InterPro" id="IPR016186">
    <property type="entry name" value="C-type_lectin-like/link_sf"/>
</dbReference>
<dbReference type="OrthoDB" id="7357196at2759"/>
<dbReference type="SUPFAM" id="SSF56436">
    <property type="entry name" value="C-type lectin-like"/>
    <property type="match status" value="1"/>
</dbReference>
<dbReference type="PANTHER" id="PTHR47218">
    <property type="entry name" value="C-TYPE LECTIN DOMAIN FAMILY 7 MEMBER A"/>
    <property type="match status" value="1"/>
</dbReference>
<dbReference type="EMBL" id="QNUK01000109">
    <property type="protein sequence ID" value="KAF5901588.1"/>
    <property type="molecule type" value="Genomic_DNA"/>
</dbReference>
<dbReference type="InterPro" id="IPR001304">
    <property type="entry name" value="C-type_lectin-like"/>
</dbReference>
<sequence length="140" mass="15822">IIIMKVWIVCILLCAAFTLRTTTATAIETDPEQDQKIPGETTELAVEEVIEADEDQWEAPKLHADAEDKNNDCPFGWIKYGTRCFRLMRTSLSWVSAEAQCVVLQARLASVRNVEENDFLLGLLDMADVYAAWIGGYFFQ</sequence>